<proteinExistence type="predicted"/>
<protein>
    <recommendedName>
        <fullName evidence="1">PiggyBac transposable element-derived protein domain-containing protein</fullName>
    </recommendedName>
</protein>
<evidence type="ECO:0000313" key="2">
    <source>
        <dbReference type="EMBL" id="JAS32959.1"/>
    </source>
</evidence>
<sequence length="124" mass="13996">NADQYLTSTQPVTSTIEKINEIVSYFNNKMAQIYYPFKELSIDNSMVLWRTIEILTIHKNKCHKYGIKPYSVTEPEGLAVSFKIYSGSGDSTSGKGHTKKVVFQLMSLGKGNSWIIIIIVYASH</sequence>
<organism evidence="2">
    <name type="scientific">Clastoptera arizonana</name>
    <name type="common">Arizona spittle bug</name>
    <dbReference type="NCBI Taxonomy" id="38151"/>
    <lineage>
        <taxon>Eukaryota</taxon>
        <taxon>Metazoa</taxon>
        <taxon>Ecdysozoa</taxon>
        <taxon>Arthropoda</taxon>
        <taxon>Hexapoda</taxon>
        <taxon>Insecta</taxon>
        <taxon>Pterygota</taxon>
        <taxon>Neoptera</taxon>
        <taxon>Paraneoptera</taxon>
        <taxon>Hemiptera</taxon>
        <taxon>Auchenorrhyncha</taxon>
        <taxon>Cercopoidea</taxon>
        <taxon>Clastopteridae</taxon>
        <taxon>Clastoptera</taxon>
    </lineage>
</organism>
<evidence type="ECO:0000259" key="1">
    <source>
        <dbReference type="Pfam" id="PF13843"/>
    </source>
</evidence>
<dbReference type="AlphaFoldDB" id="A0A1B6E4Z7"/>
<name>A0A1B6E4Z7_9HEMI</name>
<gene>
    <name evidence="2" type="ORF">g.3354</name>
</gene>
<dbReference type="InterPro" id="IPR029526">
    <property type="entry name" value="PGBD"/>
</dbReference>
<feature type="domain" description="PiggyBac transposable element-derived protein" evidence="1">
    <location>
        <begin position="12"/>
        <end position="107"/>
    </location>
</feature>
<dbReference type="Pfam" id="PF13843">
    <property type="entry name" value="DDE_Tnp_1_7"/>
    <property type="match status" value="1"/>
</dbReference>
<accession>A0A1B6E4Z7</accession>
<reference evidence="2" key="1">
    <citation type="submission" date="2015-12" db="EMBL/GenBank/DDBJ databases">
        <title>De novo transcriptome assembly of four potential Pierce s Disease insect vectors from Arizona vineyards.</title>
        <authorList>
            <person name="Tassone E.E."/>
        </authorList>
    </citation>
    <scope>NUCLEOTIDE SEQUENCE</scope>
</reference>
<feature type="non-terminal residue" evidence="2">
    <location>
        <position position="1"/>
    </location>
</feature>
<dbReference type="EMBL" id="GEDC01004339">
    <property type="protein sequence ID" value="JAS32959.1"/>
    <property type="molecule type" value="Transcribed_RNA"/>
</dbReference>